<keyword evidence="3" id="KW-1185">Reference proteome</keyword>
<evidence type="ECO:0000313" key="2">
    <source>
        <dbReference type="EMBL" id="KIK29988.1"/>
    </source>
</evidence>
<feature type="region of interest" description="Disordered" evidence="1">
    <location>
        <begin position="250"/>
        <end position="435"/>
    </location>
</feature>
<dbReference type="OrthoDB" id="2687738at2759"/>
<feature type="compositionally biased region" description="Low complexity" evidence="1">
    <location>
        <begin position="224"/>
        <end position="234"/>
    </location>
</feature>
<feature type="region of interest" description="Disordered" evidence="1">
    <location>
        <begin position="213"/>
        <end position="236"/>
    </location>
</feature>
<dbReference type="HOGENOM" id="CLU_555623_0_0_1"/>
<organism evidence="2 3">
    <name type="scientific">Pisolithus microcarpus 441</name>
    <dbReference type="NCBI Taxonomy" id="765257"/>
    <lineage>
        <taxon>Eukaryota</taxon>
        <taxon>Fungi</taxon>
        <taxon>Dikarya</taxon>
        <taxon>Basidiomycota</taxon>
        <taxon>Agaricomycotina</taxon>
        <taxon>Agaricomycetes</taxon>
        <taxon>Agaricomycetidae</taxon>
        <taxon>Boletales</taxon>
        <taxon>Sclerodermatineae</taxon>
        <taxon>Pisolithaceae</taxon>
        <taxon>Pisolithus</taxon>
    </lineage>
</organism>
<dbReference type="Proteomes" id="UP000054018">
    <property type="component" value="Unassembled WGS sequence"/>
</dbReference>
<reference evidence="3" key="2">
    <citation type="submission" date="2015-01" db="EMBL/GenBank/DDBJ databases">
        <title>Evolutionary Origins and Diversification of the Mycorrhizal Mutualists.</title>
        <authorList>
            <consortium name="DOE Joint Genome Institute"/>
            <consortium name="Mycorrhizal Genomics Consortium"/>
            <person name="Kohler A."/>
            <person name="Kuo A."/>
            <person name="Nagy L.G."/>
            <person name="Floudas D."/>
            <person name="Copeland A."/>
            <person name="Barry K.W."/>
            <person name="Cichocki N."/>
            <person name="Veneault-Fourrey C."/>
            <person name="LaButti K."/>
            <person name="Lindquist E.A."/>
            <person name="Lipzen A."/>
            <person name="Lundell T."/>
            <person name="Morin E."/>
            <person name="Murat C."/>
            <person name="Riley R."/>
            <person name="Ohm R."/>
            <person name="Sun H."/>
            <person name="Tunlid A."/>
            <person name="Henrissat B."/>
            <person name="Grigoriev I.V."/>
            <person name="Hibbett D.S."/>
            <person name="Martin F."/>
        </authorList>
    </citation>
    <scope>NUCLEOTIDE SEQUENCE [LARGE SCALE GENOMIC DNA]</scope>
    <source>
        <strain evidence="3">441</strain>
    </source>
</reference>
<name>A0A0D0AD70_9AGAM</name>
<dbReference type="EMBL" id="KN833688">
    <property type="protein sequence ID" value="KIK29988.1"/>
    <property type="molecule type" value="Genomic_DNA"/>
</dbReference>
<protein>
    <submittedName>
        <fullName evidence="2">Uncharacterized protein</fullName>
    </submittedName>
</protein>
<feature type="compositionally biased region" description="Acidic residues" evidence="1">
    <location>
        <begin position="369"/>
        <end position="386"/>
    </location>
</feature>
<dbReference type="AlphaFoldDB" id="A0A0D0AD70"/>
<sequence>MNEDLARSSPEHLQQTLSFRYSHLDHIDGHHSWTRALRFMPLLGGLFKRDKHGTGSRNSPSLTTPVATGSAASVASTGGESIEAEYVFPDKCLPRSAPVYSGPTGASSSKLRIPFRRNKHAHRPDPPDASQLASVSLNDAPPRPSVVSDPGHGLPPPPSKSSIFGVYNDRNSHSTLCTETLSTASLADGPSEAHSSAPSNLPKKSGLFAWARQRTKSKPPRPPSTVSSPSVAKSVTEDSSFNLRAFRHLPAGANTSPQTTDNPSVITDNPLPRPRPRVRDESFGSDSSQRISVAAFREAQARRSRAESPTPSFRPPSAADTLRLGAVARKRASTVSALSESEMSQSNRASAAPWSPSRPNSSAAQTSSDSEDSTSEDDEDVDSDDELTQKRDRECTITPRRLTQSEIGHGAVPEPSPSRSDFIKCSGPTTGSSFAPQARVSASTSSSAPNATACHAFTLAGTSSSQGLPGKVSSCFRSTSLIIMVTPHTSL</sequence>
<evidence type="ECO:0000313" key="3">
    <source>
        <dbReference type="Proteomes" id="UP000054018"/>
    </source>
</evidence>
<dbReference type="STRING" id="765257.A0A0D0AD70"/>
<proteinExistence type="predicted"/>
<reference evidence="2 3" key="1">
    <citation type="submission" date="2014-04" db="EMBL/GenBank/DDBJ databases">
        <authorList>
            <consortium name="DOE Joint Genome Institute"/>
            <person name="Kuo A."/>
            <person name="Kohler A."/>
            <person name="Costa M.D."/>
            <person name="Nagy L.G."/>
            <person name="Floudas D."/>
            <person name="Copeland A."/>
            <person name="Barry K.W."/>
            <person name="Cichocki N."/>
            <person name="Veneault-Fourrey C."/>
            <person name="LaButti K."/>
            <person name="Lindquist E.A."/>
            <person name="Lipzen A."/>
            <person name="Lundell T."/>
            <person name="Morin E."/>
            <person name="Murat C."/>
            <person name="Sun H."/>
            <person name="Tunlid A."/>
            <person name="Henrissat B."/>
            <person name="Grigoriev I.V."/>
            <person name="Hibbett D.S."/>
            <person name="Martin F."/>
            <person name="Nordberg H.P."/>
            <person name="Cantor M.N."/>
            <person name="Hua S.X."/>
        </authorList>
    </citation>
    <scope>NUCLEOTIDE SEQUENCE [LARGE SCALE GENOMIC DNA]</scope>
    <source>
        <strain evidence="2 3">441</strain>
    </source>
</reference>
<gene>
    <name evidence="2" type="ORF">PISMIDRAFT_447857</name>
</gene>
<feature type="compositionally biased region" description="Polar residues" evidence="1">
    <location>
        <begin position="333"/>
        <end position="349"/>
    </location>
</feature>
<accession>A0A0D0AD70</accession>
<evidence type="ECO:0000256" key="1">
    <source>
        <dbReference type="SAM" id="MobiDB-lite"/>
    </source>
</evidence>
<feature type="region of interest" description="Disordered" evidence="1">
    <location>
        <begin position="118"/>
        <end position="167"/>
    </location>
</feature>
<feature type="compositionally biased region" description="Polar residues" evidence="1">
    <location>
        <begin position="253"/>
        <end position="267"/>
    </location>
</feature>
<feature type="region of interest" description="Disordered" evidence="1">
    <location>
        <begin position="51"/>
        <end position="70"/>
    </location>
</feature>